<dbReference type="Gene3D" id="6.20.250.60">
    <property type="match status" value="1"/>
</dbReference>
<evidence type="ECO:0000256" key="3">
    <source>
        <dbReference type="ARBA" id="ARBA00022490"/>
    </source>
</evidence>
<dbReference type="PANTHER" id="PTHR10343">
    <property type="entry name" value="5'-AMP-ACTIVATED PROTEIN KINASE , BETA SUBUNIT"/>
    <property type="match status" value="1"/>
</dbReference>
<dbReference type="GO" id="GO:0019901">
    <property type="term" value="F:protein kinase binding"/>
    <property type="evidence" value="ECO:0007669"/>
    <property type="project" value="TreeGrafter"/>
</dbReference>
<feature type="compositionally biased region" description="Low complexity" evidence="4">
    <location>
        <begin position="171"/>
        <end position="217"/>
    </location>
</feature>
<proteinExistence type="inferred from homology"/>
<evidence type="ECO:0000259" key="5">
    <source>
        <dbReference type="SMART" id="SM01010"/>
    </source>
</evidence>
<dbReference type="GO" id="GO:0031588">
    <property type="term" value="C:nucleotide-activated protein kinase complex"/>
    <property type="evidence" value="ECO:0007669"/>
    <property type="project" value="TreeGrafter"/>
</dbReference>
<dbReference type="InterPro" id="IPR006828">
    <property type="entry name" value="ASC_dom"/>
</dbReference>
<dbReference type="InterPro" id="IPR032640">
    <property type="entry name" value="AMPK1_CBM"/>
</dbReference>
<dbReference type="FunFam" id="2.60.40.10:FF:000562">
    <property type="entry name" value="Snf1 kinase complex beta-subunit Gal83"/>
    <property type="match status" value="1"/>
</dbReference>
<dbReference type="Pfam" id="PF16561">
    <property type="entry name" value="AMPK1_CBM"/>
    <property type="match status" value="1"/>
</dbReference>
<gene>
    <name evidence="6" type="ORF">SAPINGB_P004940</name>
</gene>
<dbReference type="RefSeq" id="XP_031855546.1">
    <property type="nucleotide sequence ID" value="XM_031999655.1"/>
</dbReference>
<name>A0A5E8C541_9ASCO</name>
<dbReference type="InterPro" id="IPR013783">
    <property type="entry name" value="Ig-like_fold"/>
</dbReference>
<dbReference type="GO" id="GO:0005634">
    <property type="term" value="C:nucleus"/>
    <property type="evidence" value="ECO:0007669"/>
    <property type="project" value="TreeGrafter"/>
</dbReference>
<protein>
    <recommendedName>
        <fullName evidence="5">Association with the SNF1 complex (ASC) domain-containing protein</fullName>
    </recommendedName>
</protein>
<dbReference type="GO" id="GO:0001403">
    <property type="term" value="P:invasive growth in response to glucose limitation"/>
    <property type="evidence" value="ECO:0007669"/>
    <property type="project" value="UniProtKB-ARBA"/>
</dbReference>
<dbReference type="Pfam" id="PF04739">
    <property type="entry name" value="AMPKBI"/>
    <property type="match status" value="1"/>
</dbReference>
<dbReference type="GeneID" id="43583755"/>
<dbReference type="Proteomes" id="UP000398389">
    <property type="component" value="Unassembled WGS sequence"/>
</dbReference>
<comment type="similarity">
    <text evidence="2">Belongs to the 5'-AMP-activated protein kinase beta subunit family.</text>
</comment>
<feature type="compositionally biased region" description="Polar residues" evidence="4">
    <location>
        <begin position="146"/>
        <end position="156"/>
    </location>
</feature>
<evidence type="ECO:0000313" key="7">
    <source>
        <dbReference type="Proteomes" id="UP000398389"/>
    </source>
</evidence>
<keyword evidence="7" id="KW-1185">Reference proteome</keyword>
<feature type="region of interest" description="Disordered" evidence="4">
    <location>
        <begin position="135"/>
        <end position="225"/>
    </location>
</feature>
<comment type="subcellular location">
    <subcellularLocation>
        <location evidence="1">Cytoplasm</location>
    </subcellularLocation>
</comment>
<dbReference type="AlphaFoldDB" id="A0A5E8C541"/>
<dbReference type="InterPro" id="IPR050827">
    <property type="entry name" value="CRP1_MDG1_kinase"/>
</dbReference>
<dbReference type="GO" id="GO:0140767">
    <property type="term" value="F:enzyme-substrate adaptor activity"/>
    <property type="evidence" value="ECO:0007669"/>
    <property type="project" value="UniProtKB-ARBA"/>
</dbReference>
<feature type="compositionally biased region" description="Low complexity" evidence="4">
    <location>
        <begin position="11"/>
        <end position="21"/>
    </location>
</feature>
<feature type="region of interest" description="Disordered" evidence="4">
    <location>
        <begin position="1"/>
        <end position="123"/>
    </location>
</feature>
<dbReference type="GO" id="GO:0005737">
    <property type="term" value="C:cytoplasm"/>
    <property type="evidence" value="ECO:0007669"/>
    <property type="project" value="UniProtKB-SubCell"/>
</dbReference>
<dbReference type="InterPro" id="IPR014756">
    <property type="entry name" value="Ig_E-set"/>
</dbReference>
<evidence type="ECO:0000256" key="2">
    <source>
        <dbReference type="ARBA" id="ARBA00010926"/>
    </source>
</evidence>
<dbReference type="CDD" id="cd02859">
    <property type="entry name" value="E_set_AMPKbeta_like_N"/>
    <property type="match status" value="1"/>
</dbReference>
<feature type="domain" description="Association with the SNF1 complex (ASC)" evidence="5">
    <location>
        <begin position="493"/>
        <end position="592"/>
    </location>
</feature>
<dbReference type="SMART" id="SM01010">
    <property type="entry name" value="AMPKBI"/>
    <property type="match status" value="1"/>
</dbReference>
<reference evidence="6 7" key="1">
    <citation type="submission" date="2019-09" db="EMBL/GenBank/DDBJ databases">
        <authorList>
            <person name="Brejova B."/>
        </authorList>
    </citation>
    <scope>NUCLEOTIDE SEQUENCE [LARGE SCALE GENOMIC DNA]</scope>
</reference>
<dbReference type="OrthoDB" id="531008at2759"/>
<evidence type="ECO:0000256" key="1">
    <source>
        <dbReference type="ARBA" id="ARBA00004496"/>
    </source>
</evidence>
<dbReference type="GO" id="GO:0007165">
    <property type="term" value="P:signal transduction"/>
    <property type="evidence" value="ECO:0007669"/>
    <property type="project" value="UniProtKB-ARBA"/>
</dbReference>
<keyword evidence="3" id="KW-0963">Cytoplasm</keyword>
<dbReference type="InterPro" id="IPR037256">
    <property type="entry name" value="ASC_dom_sf"/>
</dbReference>
<evidence type="ECO:0000256" key="4">
    <source>
        <dbReference type="SAM" id="MobiDB-lite"/>
    </source>
</evidence>
<dbReference type="SUPFAM" id="SSF81296">
    <property type="entry name" value="E set domains"/>
    <property type="match status" value="1"/>
</dbReference>
<sequence length="592" mass="63640">MGNSSSQDGVPGSHLGLSHSHSASHRSPSKSPASPVSPASLETSSGPGTTAATTPTTSSSTTTTTTTTAAAAAAVHASSDVEHLEHALANAHMDSHDTSFSSATGGTGGSPETSPKSKPATGVAVRPLHPEDELQHHHHHNHHQNLYSPTETQTLDTFPAPPPPPSKLSGAATTTTDAATSSHTTATTTTTTSSSSSNNKNNNNTTTTITPTNTPSNFSHRTTMNGLTPAADATAAAATPDGHHPRPAPVRRKSTLLLDAENEPEIDEDMDFNKLNIATGEPVGKPLSRAGSGDEIQLGDDSVARNRLAEDKYDTVITWQQGGNKVYVTGSFTGWRKMIKLNRQPDNTFSIVLKLPNGTHRMRFVVDNELRCSDYLPSATDSMGNLVNYIEVPTELVTSQQLQPLQPPQQALAQGQQYPDYGNQQADESMEPIHRVTSHDAYLEYQSYPEEQQPPRATLQRATTAEKVADYDMSKDDELLNGGGYERFQEELPADPVYKFTSEIPAVFTDPEAMEQFVSSDFVTPPQLPPHLESVILNSNSNEKDNNSVLPIPNHVVLNHLATTSIKHNVLAVASISRYSRKYVTQILYAPL</sequence>
<dbReference type="Gene3D" id="2.60.40.10">
    <property type="entry name" value="Immunoglobulins"/>
    <property type="match status" value="1"/>
</dbReference>
<accession>A0A5E8C541</accession>
<feature type="compositionally biased region" description="Low complexity" evidence="4">
    <location>
        <begin position="98"/>
        <end position="117"/>
    </location>
</feature>
<organism evidence="6 7">
    <name type="scientific">Magnusiomyces paraingens</name>
    <dbReference type="NCBI Taxonomy" id="2606893"/>
    <lineage>
        <taxon>Eukaryota</taxon>
        <taxon>Fungi</taxon>
        <taxon>Dikarya</taxon>
        <taxon>Ascomycota</taxon>
        <taxon>Saccharomycotina</taxon>
        <taxon>Dipodascomycetes</taxon>
        <taxon>Dipodascales</taxon>
        <taxon>Dipodascaceae</taxon>
        <taxon>Magnusiomyces</taxon>
    </lineage>
</organism>
<dbReference type="EMBL" id="CABVLU010000004">
    <property type="protein sequence ID" value="VVT56296.1"/>
    <property type="molecule type" value="Genomic_DNA"/>
</dbReference>
<dbReference type="SUPFAM" id="SSF160219">
    <property type="entry name" value="AMPKBI-like"/>
    <property type="match status" value="1"/>
</dbReference>
<dbReference type="PANTHER" id="PTHR10343:SF84">
    <property type="entry name" value="5'-AMP-ACTIVATED PROTEIN KINASE SUBUNIT BETA-1"/>
    <property type="match status" value="1"/>
</dbReference>
<feature type="compositionally biased region" description="Low complexity" evidence="4">
    <location>
        <begin position="29"/>
        <end position="74"/>
    </location>
</feature>
<evidence type="ECO:0000313" key="6">
    <source>
        <dbReference type="EMBL" id="VVT56296.1"/>
    </source>
</evidence>